<reference evidence="2 3" key="1">
    <citation type="journal article" date="2014" name="Mol. Biol. Evol.">
        <title>Massive expansion of Ubiquitination-related gene families within the Chlamydiae.</title>
        <authorList>
            <person name="Domman D."/>
            <person name="Collingro A."/>
            <person name="Lagkouvardos I."/>
            <person name="Gehre L."/>
            <person name="Weinmaier T."/>
            <person name="Rattei T."/>
            <person name="Subtil A."/>
            <person name="Horn M."/>
        </authorList>
    </citation>
    <scope>NUCLEOTIDE SEQUENCE [LARGE SCALE GENOMIC DNA]</scope>
    <source>
        <strain evidence="2 3">OEW1</strain>
    </source>
</reference>
<evidence type="ECO:0000256" key="1">
    <source>
        <dbReference type="SAM" id="Phobius"/>
    </source>
</evidence>
<dbReference type="EMBL" id="JSAM01000091">
    <property type="protein sequence ID" value="KIA77063.1"/>
    <property type="molecule type" value="Genomic_DNA"/>
</dbReference>
<gene>
    <name evidence="2" type="ORF">DB43_GV00130</name>
</gene>
<evidence type="ECO:0000313" key="3">
    <source>
        <dbReference type="Proteomes" id="UP000031307"/>
    </source>
</evidence>
<sequence>MLAFIFKFNWYKVGLYTTLTVFMSMFGIVGYQAYARKSGNTGLDMAKIQQMRYEANQSFSSGPQSK</sequence>
<name>A0A0C1EAH0_9BACT</name>
<evidence type="ECO:0000313" key="2">
    <source>
        <dbReference type="EMBL" id="KIA77063.1"/>
    </source>
</evidence>
<dbReference type="PATRIC" id="fig|83552.4.peg.1765"/>
<keyword evidence="1" id="KW-1133">Transmembrane helix</keyword>
<keyword evidence="1" id="KW-0812">Transmembrane</keyword>
<dbReference type="Proteomes" id="UP000031307">
    <property type="component" value="Unassembled WGS sequence"/>
</dbReference>
<organism evidence="2 3">
    <name type="scientific">Parachlamydia acanthamoebae</name>
    <dbReference type="NCBI Taxonomy" id="83552"/>
    <lineage>
        <taxon>Bacteria</taxon>
        <taxon>Pseudomonadati</taxon>
        <taxon>Chlamydiota</taxon>
        <taxon>Chlamydiia</taxon>
        <taxon>Parachlamydiales</taxon>
        <taxon>Parachlamydiaceae</taxon>
        <taxon>Parachlamydia</taxon>
    </lineage>
</organism>
<dbReference type="AlphaFoldDB" id="A0A0C1EAH0"/>
<comment type="caution">
    <text evidence="2">The sequence shown here is derived from an EMBL/GenBank/DDBJ whole genome shotgun (WGS) entry which is preliminary data.</text>
</comment>
<accession>A0A0C1EAH0</accession>
<protein>
    <submittedName>
        <fullName evidence="2">Uncharacterized protein</fullName>
    </submittedName>
</protein>
<proteinExistence type="predicted"/>
<feature type="transmembrane region" description="Helical" evidence="1">
    <location>
        <begin position="13"/>
        <end position="34"/>
    </location>
</feature>
<keyword evidence="1" id="KW-0472">Membrane</keyword>
<dbReference type="RefSeq" id="WP_013925456.1">
    <property type="nucleotide sequence ID" value="NZ_JSAM01000091.1"/>
</dbReference>